<dbReference type="GO" id="GO:0009425">
    <property type="term" value="C:bacterial-type flagellum basal body"/>
    <property type="evidence" value="ECO:0007669"/>
    <property type="project" value="UniProtKB-SubCell"/>
</dbReference>
<dbReference type="Pfam" id="PF07559">
    <property type="entry name" value="FlgE_D2"/>
    <property type="match status" value="1"/>
</dbReference>
<evidence type="ECO:0000313" key="11">
    <source>
        <dbReference type="Proteomes" id="UP000198992"/>
    </source>
</evidence>
<dbReference type="PANTHER" id="PTHR30435:SF1">
    <property type="entry name" value="FLAGELLAR HOOK PROTEIN FLGE"/>
    <property type="match status" value="1"/>
</dbReference>
<dbReference type="GO" id="GO:0009424">
    <property type="term" value="C:bacterial-type flagellum hook"/>
    <property type="evidence" value="ECO:0007669"/>
    <property type="project" value="TreeGrafter"/>
</dbReference>
<keyword evidence="10" id="KW-0282">Flagellum</keyword>
<feature type="domain" description="Flagellar basal-body/hook protein C-terminal" evidence="7">
    <location>
        <begin position="385"/>
        <end position="425"/>
    </location>
</feature>
<evidence type="ECO:0000256" key="1">
    <source>
        <dbReference type="ARBA" id="ARBA00004117"/>
    </source>
</evidence>
<evidence type="ECO:0000256" key="5">
    <source>
        <dbReference type="RuleBase" id="RU362116"/>
    </source>
</evidence>
<gene>
    <name evidence="10" type="ORF">SAMN05444164_2393</name>
</gene>
<comment type="similarity">
    <text evidence="2 5">Belongs to the flagella basal body rod proteins family.</text>
</comment>
<dbReference type="GO" id="GO:0005829">
    <property type="term" value="C:cytosol"/>
    <property type="evidence" value="ECO:0007669"/>
    <property type="project" value="TreeGrafter"/>
</dbReference>
<evidence type="ECO:0000259" key="7">
    <source>
        <dbReference type="Pfam" id="PF06429"/>
    </source>
</evidence>
<feature type="domain" description="Flagellar hook protein FlgE D2" evidence="8">
    <location>
        <begin position="169"/>
        <end position="298"/>
    </location>
</feature>
<dbReference type="InterPro" id="IPR011491">
    <property type="entry name" value="FlgE_D2"/>
</dbReference>
<dbReference type="InterPro" id="IPR010930">
    <property type="entry name" value="Flg_bb/hook_C_dom"/>
</dbReference>
<dbReference type="Pfam" id="PF06429">
    <property type="entry name" value="Flg_bbr_C"/>
    <property type="match status" value="1"/>
</dbReference>
<dbReference type="PROSITE" id="PS00588">
    <property type="entry name" value="FLAGELLA_BB_ROD"/>
    <property type="match status" value="1"/>
</dbReference>
<dbReference type="AlphaFoldDB" id="A0A1H4UBV0"/>
<dbReference type="Pfam" id="PF22692">
    <property type="entry name" value="LlgE_F_G_D1"/>
    <property type="match status" value="1"/>
</dbReference>
<proteinExistence type="inferred from homology"/>
<reference evidence="10 11" key="1">
    <citation type="submission" date="2016-10" db="EMBL/GenBank/DDBJ databases">
        <authorList>
            <person name="de Groot N.N."/>
        </authorList>
    </citation>
    <scope>NUCLEOTIDE SEQUENCE [LARGE SCALE GENOMIC DNA]</scope>
    <source>
        <strain evidence="10 11">MT12</strain>
    </source>
</reference>
<organism evidence="10 11">
    <name type="scientific">Bradyrhizobium erythrophlei</name>
    <dbReference type="NCBI Taxonomy" id="1437360"/>
    <lineage>
        <taxon>Bacteria</taxon>
        <taxon>Pseudomonadati</taxon>
        <taxon>Pseudomonadota</taxon>
        <taxon>Alphaproteobacteria</taxon>
        <taxon>Hyphomicrobiales</taxon>
        <taxon>Nitrobacteraceae</taxon>
        <taxon>Bradyrhizobium</taxon>
    </lineage>
</organism>
<protein>
    <recommendedName>
        <fullName evidence="3 5">Flagellar hook protein FlgE</fullName>
    </recommendedName>
</protein>
<evidence type="ECO:0000256" key="2">
    <source>
        <dbReference type="ARBA" id="ARBA00009677"/>
    </source>
</evidence>
<evidence type="ECO:0000259" key="6">
    <source>
        <dbReference type="Pfam" id="PF00460"/>
    </source>
</evidence>
<keyword evidence="10" id="KW-0969">Cilium</keyword>
<dbReference type="Gene3D" id="2.60.98.20">
    <property type="entry name" value="Flagellar hook protein FlgE"/>
    <property type="match status" value="1"/>
</dbReference>
<feature type="domain" description="Flagellar hook protein FlgE/F/G-like D1" evidence="9">
    <location>
        <begin position="85"/>
        <end position="127"/>
    </location>
</feature>
<evidence type="ECO:0000313" key="10">
    <source>
        <dbReference type="EMBL" id="SEC65858.1"/>
    </source>
</evidence>
<dbReference type="InterPro" id="IPR001444">
    <property type="entry name" value="Flag_bb_rod_N"/>
</dbReference>
<dbReference type="OrthoDB" id="8372879at2"/>
<dbReference type="NCBIfam" id="TIGR03506">
    <property type="entry name" value="FlgEFG_subfam"/>
    <property type="match status" value="1"/>
</dbReference>
<feature type="domain" description="Flagellar basal body rod protein N-terminal" evidence="6">
    <location>
        <begin position="9"/>
        <end position="37"/>
    </location>
</feature>
<name>A0A1H4UBV0_9BRAD</name>
<dbReference type="GO" id="GO:0071978">
    <property type="term" value="P:bacterial-type flagellum-dependent swarming motility"/>
    <property type="evidence" value="ECO:0007669"/>
    <property type="project" value="TreeGrafter"/>
</dbReference>
<dbReference type="InterPro" id="IPR020013">
    <property type="entry name" value="Flagellar_FlgE/F/G"/>
</dbReference>
<accession>A0A1H4UBV0</accession>
<comment type="subcellular location">
    <subcellularLocation>
        <location evidence="1 5">Bacterial flagellum basal body</location>
    </subcellularLocation>
</comment>
<dbReference type="NCBIfam" id="NF004242">
    <property type="entry name" value="PRK05682.2-1"/>
    <property type="match status" value="1"/>
</dbReference>
<comment type="function">
    <text evidence="5">A flexible structure which links the flagellar filament to the drive apparatus in the basal body.</text>
</comment>
<sequence>MSLTGALSSAISALNSQSQSLAMISDNISNADTTGYKTTSAMFEDLVTASNSATSYTSGGVTVSGRANITQQGLLAATTNATDVAIQGSGFFVTTNAATGGTTSYTRNGAFTTDNSGYLVNNGNYLEGWRTDAQGNIIGNASAASLGPINTQVASTSGSATTKTTVAANLPADAAIGATFNSSMTVYDSLGTASTIQIDWKKTADNAWQASFEQPKLASNSSTASANAITDTVAITFNPDGSLASTVPSPPTISITGWKDGAADSSTANGTAITLNLGTAGKTDGLTQYSSGQTTPSVDLTSITSDGLPYGKLSSIAIGKGGVVDATYSNGQTIAIYKIAVATFSDPNGLSAASDGLYSATAASGNATLQTSGANGAGTIYGSELESSTTDTSGQFSNMISAQQAYSAASQVITTVNKMFDTLISAVSR</sequence>
<dbReference type="Pfam" id="PF00460">
    <property type="entry name" value="Flg_bb_rod"/>
    <property type="match status" value="1"/>
</dbReference>
<evidence type="ECO:0000259" key="8">
    <source>
        <dbReference type="Pfam" id="PF07559"/>
    </source>
</evidence>
<dbReference type="SUPFAM" id="SSF117143">
    <property type="entry name" value="Flagellar hook protein flgE"/>
    <property type="match status" value="1"/>
</dbReference>
<evidence type="ECO:0000259" key="9">
    <source>
        <dbReference type="Pfam" id="PF22692"/>
    </source>
</evidence>
<dbReference type="InterPro" id="IPR019776">
    <property type="entry name" value="Flagellar_basal_body_rod_CS"/>
</dbReference>
<dbReference type="RefSeq" id="WP_092115668.1">
    <property type="nucleotide sequence ID" value="NZ_FNTH01000001.1"/>
</dbReference>
<dbReference type="InterPro" id="IPR037925">
    <property type="entry name" value="FlgE/F/G-like"/>
</dbReference>
<evidence type="ECO:0000256" key="3">
    <source>
        <dbReference type="ARBA" id="ARBA00019015"/>
    </source>
</evidence>
<keyword evidence="4 5" id="KW-0975">Bacterial flagellum</keyword>
<keyword evidence="10" id="KW-0966">Cell projection</keyword>
<dbReference type="InterPro" id="IPR053967">
    <property type="entry name" value="LlgE_F_G-like_D1"/>
</dbReference>
<dbReference type="Proteomes" id="UP000198992">
    <property type="component" value="Unassembled WGS sequence"/>
</dbReference>
<dbReference type="InterPro" id="IPR037058">
    <property type="entry name" value="Falgellar_hook_FlgE_sf"/>
</dbReference>
<dbReference type="EMBL" id="FNTH01000001">
    <property type="protein sequence ID" value="SEC65858.1"/>
    <property type="molecule type" value="Genomic_DNA"/>
</dbReference>
<evidence type="ECO:0000256" key="4">
    <source>
        <dbReference type="ARBA" id="ARBA00023143"/>
    </source>
</evidence>
<dbReference type="PANTHER" id="PTHR30435">
    <property type="entry name" value="FLAGELLAR PROTEIN"/>
    <property type="match status" value="1"/>
</dbReference>